<accession>A0A3N0DTW3</accession>
<dbReference type="Gene3D" id="3.40.50.720">
    <property type="entry name" value="NAD(P)-binding Rossmann-like Domain"/>
    <property type="match status" value="1"/>
</dbReference>
<dbReference type="EMBL" id="RJSG01000002">
    <property type="protein sequence ID" value="RNL79068.1"/>
    <property type="molecule type" value="Genomic_DNA"/>
</dbReference>
<dbReference type="InterPro" id="IPR001509">
    <property type="entry name" value="Epimerase_deHydtase"/>
</dbReference>
<evidence type="ECO:0000313" key="2">
    <source>
        <dbReference type="EMBL" id="RNL79068.1"/>
    </source>
</evidence>
<dbReference type="Pfam" id="PF01370">
    <property type="entry name" value="Epimerase"/>
    <property type="match status" value="1"/>
</dbReference>
<sequence>MGTSDRFRVRHRHGHRLAEEFRTSAGVSPAAPVLVTGATGLVGSAVVRELQHSGQRVIGVSRRASGEARIDLVSREAESDLAKLGEIGGVIHCAAVFPAVDSGDGAEACRLANATMDAHVARLAQERLCRVVMCSSASVYGPHSTDDEVEEFGPTSPEGPYARGKLESELLFTGLGSGSVSLRITSPYGLDMTKRTVLTIFAEQARAGGPVIYFGNGTRTQDFVHVADVARACVSALGSESASGPFNIGSGRPIGMRELAELFVEEAGLGGFARASGTPDPQEHQRANYSIRRAAEVLGWVPTIDLLTGLRSLVRSS</sequence>
<dbReference type="Proteomes" id="UP000277094">
    <property type="component" value="Unassembled WGS sequence"/>
</dbReference>
<evidence type="ECO:0000259" key="1">
    <source>
        <dbReference type="SMART" id="SM00822"/>
    </source>
</evidence>
<gene>
    <name evidence="2" type="ORF">EFL95_08500</name>
</gene>
<dbReference type="PANTHER" id="PTHR43245">
    <property type="entry name" value="BIFUNCTIONAL POLYMYXIN RESISTANCE PROTEIN ARNA"/>
    <property type="match status" value="1"/>
</dbReference>
<reference evidence="2 3" key="1">
    <citation type="submission" date="2018-11" db="EMBL/GenBank/DDBJ databases">
        <authorList>
            <person name="Li F."/>
        </authorList>
    </citation>
    <scope>NUCLEOTIDE SEQUENCE [LARGE SCALE GENOMIC DNA]</scope>
    <source>
        <strain evidence="2 3">KIS18-7</strain>
    </source>
</reference>
<dbReference type="SUPFAM" id="SSF51735">
    <property type="entry name" value="NAD(P)-binding Rossmann-fold domains"/>
    <property type="match status" value="1"/>
</dbReference>
<proteinExistence type="predicted"/>
<dbReference type="PANTHER" id="PTHR43245:SF13">
    <property type="entry name" value="UDP-D-APIOSE_UDP-D-XYLOSE SYNTHASE 2"/>
    <property type="match status" value="1"/>
</dbReference>
<organism evidence="2 3">
    <name type="scientific">Nocardioides marmorisolisilvae</name>
    <dbReference type="NCBI Taxonomy" id="1542737"/>
    <lineage>
        <taxon>Bacteria</taxon>
        <taxon>Bacillati</taxon>
        <taxon>Actinomycetota</taxon>
        <taxon>Actinomycetes</taxon>
        <taxon>Propionibacteriales</taxon>
        <taxon>Nocardioidaceae</taxon>
        <taxon>Nocardioides</taxon>
    </lineage>
</organism>
<comment type="caution">
    <text evidence="2">The sequence shown here is derived from an EMBL/GenBank/DDBJ whole genome shotgun (WGS) entry which is preliminary data.</text>
</comment>
<dbReference type="AlphaFoldDB" id="A0A3N0DTW3"/>
<evidence type="ECO:0000313" key="3">
    <source>
        <dbReference type="Proteomes" id="UP000277094"/>
    </source>
</evidence>
<dbReference type="InterPro" id="IPR050177">
    <property type="entry name" value="Lipid_A_modif_metabolic_enz"/>
</dbReference>
<feature type="domain" description="Ketoreductase" evidence="1">
    <location>
        <begin position="31"/>
        <end position="223"/>
    </location>
</feature>
<name>A0A3N0DTW3_9ACTN</name>
<dbReference type="InterPro" id="IPR036291">
    <property type="entry name" value="NAD(P)-bd_dom_sf"/>
</dbReference>
<dbReference type="SMART" id="SM00822">
    <property type="entry name" value="PKS_KR"/>
    <property type="match status" value="1"/>
</dbReference>
<dbReference type="OrthoDB" id="9801785at2"/>
<keyword evidence="3" id="KW-1185">Reference proteome</keyword>
<protein>
    <submittedName>
        <fullName evidence="2">NAD(P)-dependent oxidoreductase</fullName>
    </submittedName>
</protein>
<dbReference type="InterPro" id="IPR057326">
    <property type="entry name" value="KR_dom"/>
</dbReference>